<dbReference type="InterPro" id="IPR050950">
    <property type="entry name" value="HTH-type_LysR_regulators"/>
</dbReference>
<reference evidence="7" key="1">
    <citation type="submission" date="2020-07" db="EMBL/GenBank/DDBJ databases">
        <authorList>
            <person name="Camacho E."/>
        </authorList>
    </citation>
    <scope>NUCLEOTIDE SEQUENCE</scope>
    <source>
        <strain evidence="7">MPO218</strain>
    </source>
</reference>
<dbReference type="PROSITE" id="PS50931">
    <property type="entry name" value="HTH_LYSR"/>
    <property type="match status" value="1"/>
</dbReference>
<evidence type="ECO:0000259" key="6">
    <source>
        <dbReference type="PROSITE" id="PS50931"/>
    </source>
</evidence>
<name>A0A975D8D0_9SPHN</name>
<dbReference type="GO" id="GO:0003677">
    <property type="term" value="F:DNA binding"/>
    <property type="evidence" value="ECO:0007669"/>
    <property type="project" value="UniProtKB-KW"/>
</dbReference>
<dbReference type="Pfam" id="PF03466">
    <property type="entry name" value="LysR_substrate"/>
    <property type="match status" value="1"/>
</dbReference>
<evidence type="ECO:0000256" key="2">
    <source>
        <dbReference type="ARBA" id="ARBA00023015"/>
    </source>
</evidence>
<evidence type="ECO:0000256" key="1">
    <source>
        <dbReference type="ARBA" id="ARBA00009437"/>
    </source>
</evidence>
<dbReference type="Gene3D" id="1.10.10.10">
    <property type="entry name" value="Winged helix-like DNA-binding domain superfamily/Winged helix DNA-binding domain"/>
    <property type="match status" value="1"/>
</dbReference>
<dbReference type="Pfam" id="PF00126">
    <property type="entry name" value="HTH_1"/>
    <property type="match status" value="1"/>
</dbReference>
<dbReference type="InterPro" id="IPR036390">
    <property type="entry name" value="WH_DNA-bd_sf"/>
</dbReference>
<feature type="domain" description="HTH lysR-type" evidence="6">
    <location>
        <begin position="4"/>
        <end position="61"/>
    </location>
</feature>
<comment type="similarity">
    <text evidence="1">Belongs to the LysR transcriptional regulatory family.</text>
</comment>
<evidence type="ECO:0000256" key="4">
    <source>
        <dbReference type="ARBA" id="ARBA00023163"/>
    </source>
</evidence>
<reference evidence="7" key="2">
    <citation type="submission" date="2021-04" db="EMBL/GenBank/DDBJ databases">
        <title>Isolation and genomic analysis of the ibuprofen-degrading bacterium Sphingomonas strain MPO218.</title>
        <authorList>
            <person name="Aulestia M."/>
            <person name="Flores A."/>
            <person name="Mangas E.L."/>
            <person name="Perez-Pulido A.J."/>
            <person name="Santero E."/>
            <person name="Camacho E.M."/>
        </authorList>
    </citation>
    <scope>NUCLEOTIDE SEQUENCE</scope>
    <source>
        <strain evidence="7">MPO218</strain>
    </source>
</reference>
<dbReference type="InterPro" id="IPR000847">
    <property type="entry name" value="LysR_HTH_N"/>
</dbReference>
<feature type="region of interest" description="Disordered" evidence="5">
    <location>
        <begin position="315"/>
        <end position="351"/>
    </location>
</feature>
<keyword evidence="2" id="KW-0805">Transcription regulation</keyword>
<proteinExistence type="inferred from homology"/>
<dbReference type="InterPro" id="IPR005119">
    <property type="entry name" value="LysR_subst-bd"/>
</dbReference>
<dbReference type="GO" id="GO:0005829">
    <property type="term" value="C:cytosol"/>
    <property type="evidence" value="ECO:0007669"/>
    <property type="project" value="TreeGrafter"/>
</dbReference>
<dbReference type="EMBL" id="CP059319">
    <property type="protein sequence ID" value="QTH24678.1"/>
    <property type="molecule type" value="Genomic_DNA"/>
</dbReference>
<dbReference type="SUPFAM" id="SSF53850">
    <property type="entry name" value="Periplasmic binding protein-like II"/>
    <property type="match status" value="1"/>
</dbReference>
<dbReference type="PANTHER" id="PTHR30419:SF8">
    <property type="entry name" value="NITROGEN ASSIMILATION TRANSCRIPTIONAL ACTIVATOR-RELATED"/>
    <property type="match status" value="1"/>
</dbReference>
<sequence>MSRLTMRHLRIVLAITDGGSLVAAAHTLCMTQPAITKALQETEALLQIELFSRTNRGVVPTPAGQALAAHARLITAQIGHAAEEIHDLRDGMGGRIAVGTLLSASADLLPRAIAMLRRDRPKLVVTIVEGTNDRLLPDLRLGKLDMVVGRLPEYHELQGLHQEVLLTDVSCVIVRPGHPLVGRDPLRLADLAGWDWILPRLETTLRRHIDQAFRDEGVEPPPHAVESVSQLTNRSLVMDADYLGILPWQLAHREARAGHLVILPLLLRPTIGPVGISTRAECRLSSAAEMLIAAMRDFARQAEPSPLLAGITERATAAGPRRPGPDSVAMSGMPGGAARDREGWRRDYQMT</sequence>
<keyword evidence="4" id="KW-0804">Transcription</keyword>
<accession>A0A975D8D0</accession>
<dbReference type="GO" id="GO:0003700">
    <property type="term" value="F:DNA-binding transcription factor activity"/>
    <property type="evidence" value="ECO:0007669"/>
    <property type="project" value="InterPro"/>
</dbReference>
<dbReference type="PANTHER" id="PTHR30419">
    <property type="entry name" value="HTH-TYPE TRANSCRIPTIONAL REGULATOR YBHD"/>
    <property type="match status" value="1"/>
</dbReference>
<protein>
    <submittedName>
        <fullName evidence="7">LysR family transcriptional regulator</fullName>
    </submittedName>
</protein>
<gene>
    <name evidence="7" type="ORF">HRJ34_24445</name>
</gene>
<organism evidence="7 8">
    <name type="scientific">Rhizorhabdus wittichii</name>
    <dbReference type="NCBI Taxonomy" id="160791"/>
    <lineage>
        <taxon>Bacteria</taxon>
        <taxon>Pseudomonadati</taxon>
        <taxon>Pseudomonadota</taxon>
        <taxon>Alphaproteobacteria</taxon>
        <taxon>Sphingomonadales</taxon>
        <taxon>Sphingomonadaceae</taxon>
        <taxon>Rhizorhabdus</taxon>
    </lineage>
</organism>
<dbReference type="InterPro" id="IPR036388">
    <property type="entry name" value="WH-like_DNA-bd_sf"/>
</dbReference>
<evidence type="ECO:0000256" key="5">
    <source>
        <dbReference type="SAM" id="MobiDB-lite"/>
    </source>
</evidence>
<feature type="compositionally biased region" description="Basic and acidic residues" evidence="5">
    <location>
        <begin position="338"/>
        <end position="351"/>
    </location>
</feature>
<keyword evidence="3" id="KW-0238">DNA-binding</keyword>
<evidence type="ECO:0000256" key="3">
    <source>
        <dbReference type="ARBA" id="ARBA00023125"/>
    </source>
</evidence>
<evidence type="ECO:0000313" key="7">
    <source>
        <dbReference type="EMBL" id="QTH24678.1"/>
    </source>
</evidence>
<dbReference type="AlphaFoldDB" id="A0A975D8D0"/>
<dbReference type="Gene3D" id="3.40.190.10">
    <property type="entry name" value="Periplasmic binding protein-like II"/>
    <property type="match status" value="2"/>
</dbReference>
<dbReference type="Proteomes" id="UP000664914">
    <property type="component" value="Chromosome"/>
</dbReference>
<evidence type="ECO:0000313" key="8">
    <source>
        <dbReference type="Proteomes" id="UP000664914"/>
    </source>
</evidence>
<dbReference type="SUPFAM" id="SSF46785">
    <property type="entry name" value="Winged helix' DNA-binding domain"/>
    <property type="match status" value="1"/>
</dbReference>